<name>A0A9D1Z0A3_9BACT</name>
<reference evidence="8" key="2">
    <citation type="submission" date="2021-04" db="EMBL/GenBank/DDBJ databases">
        <authorList>
            <person name="Gilroy R."/>
        </authorList>
    </citation>
    <scope>NUCLEOTIDE SEQUENCE</scope>
    <source>
        <strain evidence="8">5134</strain>
    </source>
</reference>
<keyword evidence="4 6" id="KW-1133">Transmembrane helix</keyword>
<keyword evidence="5 6" id="KW-0472">Membrane</keyword>
<organism evidence="8 9">
    <name type="scientific">Candidatus Alistipes intestinigallinarum</name>
    <dbReference type="NCBI Taxonomy" id="2838440"/>
    <lineage>
        <taxon>Bacteria</taxon>
        <taxon>Pseudomonadati</taxon>
        <taxon>Bacteroidota</taxon>
        <taxon>Bacteroidia</taxon>
        <taxon>Bacteroidales</taxon>
        <taxon>Rikenellaceae</taxon>
        <taxon>Alistipes</taxon>
    </lineage>
</organism>
<dbReference type="GO" id="GO:0005886">
    <property type="term" value="C:plasma membrane"/>
    <property type="evidence" value="ECO:0007669"/>
    <property type="project" value="UniProtKB-SubCell"/>
</dbReference>
<dbReference type="PANTHER" id="PTHR33885:SF3">
    <property type="entry name" value="PHAGE SHOCK PROTEIN C"/>
    <property type="match status" value="1"/>
</dbReference>
<evidence type="ECO:0000313" key="8">
    <source>
        <dbReference type="EMBL" id="HIY68487.1"/>
    </source>
</evidence>
<evidence type="ECO:0000313" key="9">
    <source>
        <dbReference type="Proteomes" id="UP000886844"/>
    </source>
</evidence>
<dbReference type="Pfam" id="PF04024">
    <property type="entry name" value="PspC"/>
    <property type="match status" value="1"/>
</dbReference>
<dbReference type="InterPro" id="IPR007168">
    <property type="entry name" value="Phageshock_PspC_N"/>
</dbReference>
<dbReference type="PANTHER" id="PTHR33885">
    <property type="entry name" value="PHAGE SHOCK PROTEIN C"/>
    <property type="match status" value="1"/>
</dbReference>
<evidence type="ECO:0000256" key="4">
    <source>
        <dbReference type="ARBA" id="ARBA00022989"/>
    </source>
</evidence>
<evidence type="ECO:0000259" key="7">
    <source>
        <dbReference type="Pfam" id="PF04024"/>
    </source>
</evidence>
<sequence length="67" mass="7441">MTANNNRHLYRSREECIIAGVCGGLADYFGLDVSKLRIALLVLILIGGLSIWVYIILWLVVPQNPKG</sequence>
<evidence type="ECO:0000256" key="5">
    <source>
        <dbReference type="ARBA" id="ARBA00023136"/>
    </source>
</evidence>
<dbReference type="Proteomes" id="UP000886844">
    <property type="component" value="Unassembled WGS sequence"/>
</dbReference>
<dbReference type="EMBL" id="DXDA01000029">
    <property type="protein sequence ID" value="HIY68487.1"/>
    <property type="molecule type" value="Genomic_DNA"/>
</dbReference>
<keyword evidence="2" id="KW-1003">Cell membrane</keyword>
<dbReference type="AlphaFoldDB" id="A0A9D1Z0A3"/>
<evidence type="ECO:0000256" key="6">
    <source>
        <dbReference type="SAM" id="Phobius"/>
    </source>
</evidence>
<gene>
    <name evidence="8" type="ORF">H9828_03620</name>
</gene>
<evidence type="ECO:0000256" key="2">
    <source>
        <dbReference type="ARBA" id="ARBA00022475"/>
    </source>
</evidence>
<feature type="transmembrane region" description="Helical" evidence="6">
    <location>
        <begin position="38"/>
        <end position="61"/>
    </location>
</feature>
<comment type="subcellular location">
    <subcellularLocation>
        <location evidence="1">Cell membrane</location>
        <topology evidence="1">Single-pass membrane protein</topology>
    </subcellularLocation>
</comment>
<proteinExistence type="predicted"/>
<reference evidence="8" key="1">
    <citation type="journal article" date="2021" name="PeerJ">
        <title>Extensive microbial diversity within the chicken gut microbiome revealed by metagenomics and culture.</title>
        <authorList>
            <person name="Gilroy R."/>
            <person name="Ravi A."/>
            <person name="Getino M."/>
            <person name="Pursley I."/>
            <person name="Horton D.L."/>
            <person name="Alikhan N.F."/>
            <person name="Baker D."/>
            <person name="Gharbi K."/>
            <person name="Hall N."/>
            <person name="Watson M."/>
            <person name="Adriaenssens E.M."/>
            <person name="Foster-Nyarko E."/>
            <person name="Jarju S."/>
            <person name="Secka A."/>
            <person name="Antonio M."/>
            <person name="Oren A."/>
            <person name="Chaudhuri R.R."/>
            <person name="La Ragione R."/>
            <person name="Hildebrand F."/>
            <person name="Pallen M.J."/>
        </authorList>
    </citation>
    <scope>NUCLEOTIDE SEQUENCE</scope>
    <source>
        <strain evidence="8">5134</strain>
    </source>
</reference>
<feature type="domain" description="Phage shock protein PspC N-terminal" evidence="7">
    <location>
        <begin position="7"/>
        <end position="63"/>
    </location>
</feature>
<evidence type="ECO:0000256" key="1">
    <source>
        <dbReference type="ARBA" id="ARBA00004162"/>
    </source>
</evidence>
<comment type="caution">
    <text evidence="8">The sequence shown here is derived from an EMBL/GenBank/DDBJ whole genome shotgun (WGS) entry which is preliminary data.</text>
</comment>
<evidence type="ECO:0000256" key="3">
    <source>
        <dbReference type="ARBA" id="ARBA00022692"/>
    </source>
</evidence>
<keyword evidence="3 6" id="KW-0812">Transmembrane</keyword>
<protein>
    <submittedName>
        <fullName evidence="8">PspC domain-containing protein</fullName>
    </submittedName>
</protein>
<dbReference type="InterPro" id="IPR052027">
    <property type="entry name" value="PspC"/>
</dbReference>
<accession>A0A9D1Z0A3</accession>